<proteinExistence type="predicted"/>
<dbReference type="InterPro" id="IPR004314">
    <property type="entry name" value="Neprosin"/>
</dbReference>
<evidence type="ECO:0000313" key="3">
    <source>
        <dbReference type="Proteomes" id="UP001314170"/>
    </source>
</evidence>
<evidence type="ECO:0000259" key="1">
    <source>
        <dbReference type="PROSITE" id="PS52045"/>
    </source>
</evidence>
<dbReference type="Pfam" id="PF03080">
    <property type="entry name" value="Neprosin"/>
    <property type="match status" value="1"/>
</dbReference>
<dbReference type="EMBL" id="CAWUPB010001195">
    <property type="protein sequence ID" value="CAK7355288.1"/>
    <property type="molecule type" value="Genomic_DNA"/>
</dbReference>
<organism evidence="2 3">
    <name type="scientific">Dovyalis caffra</name>
    <dbReference type="NCBI Taxonomy" id="77055"/>
    <lineage>
        <taxon>Eukaryota</taxon>
        <taxon>Viridiplantae</taxon>
        <taxon>Streptophyta</taxon>
        <taxon>Embryophyta</taxon>
        <taxon>Tracheophyta</taxon>
        <taxon>Spermatophyta</taxon>
        <taxon>Magnoliopsida</taxon>
        <taxon>eudicotyledons</taxon>
        <taxon>Gunneridae</taxon>
        <taxon>Pentapetalae</taxon>
        <taxon>rosids</taxon>
        <taxon>fabids</taxon>
        <taxon>Malpighiales</taxon>
        <taxon>Salicaceae</taxon>
        <taxon>Flacourtieae</taxon>
        <taxon>Dovyalis</taxon>
    </lineage>
</organism>
<reference evidence="2 3" key="1">
    <citation type="submission" date="2024-01" db="EMBL/GenBank/DDBJ databases">
        <authorList>
            <person name="Waweru B."/>
        </authorList>
    </citation>
    <scope>NUCLEOTIDE SEQUENCE [LARGE SCALE GENOMIC DNA]</scope>
</reference>
<protein>
    <recommendedName>
        <fullName evidence="1">Neprosin PEP catalytic domain-containing protein</fullName>
    </recommendedName>
</protein>
<keyword evidence="3" id="KW-1185">Reference proteome</keyword>
<dbReference type="PANTHER" id="PTHR31589:SF223">
    <property type="entry name" value="PROTEIN, PUTATIVE (DUF239)-RELATED"/>
    <property type="match status" value="1"/>
</dbReference>
<dbReference type="Proteomes" id="UP001314170">
    <property type="component" value="Unassembled WGS sequence"/>
</dbReference>
<dbReference type="InterPro" id="IPR053168">
    <property type="entry name" value="Glutamic_endopeptidase"/>
</dbReference>
<dbReference type="AlphaFoldDB" id="A0AAV1SQK8"/>
<dbReference type="Pfam" id="PF03016">
    <property type="entry name" value="Exostosin_GT47"/>
    <property type="match status" value="2"/>
</dbReference>
<dbReference type="InterPro" id="IPR040911">
    <property type="entry name" value="Exostosin_GT47"/>
</dbReference>
<evidence type="ECO:0000313" key="2">
    <source>
        <dbReference type="EMBL" id="CAK7355288.1"/>
    </source>
</evidence>
<dbReference type="InterPro" id="IPR025521">
    <property type="entry name" value="Neprosin_propep"/>
</dbReference>
<dbReference type="PANTHER" id="PTHR31589">
    <property type="entry name" value="PROTEIN, PUTATIVE (DUF239)-RELATED-RELATED"/>
    <property type="match status" value="1"/>
</dbReference>
<sequence length="706" mass="80623">MQEKVIKTYVKSLTLRYPYWNMTLGADHFFVSCHDVGSRATEEVPFLLKNAIRLVCSPSYDSNYIPQKDVALPQILELSVPPTAKSRPFLPSSDYCGEYRRTKLGFWAGFPNSDVRKNLRIFWKDVSGFDIHTVDKRAERAAVLSAYEQELYESKFCICPRGETQVDGVCLAESMAFGCVPDSKMEERMSKSPQPFGCLSDSAVILSDYYDLPFHDVFDWNKFSVMVKENDFPRLKQILEGIPAETFEQMRQNVLQVRKHFKWNSPPVKDDEFHMVMYELWKRRHIIRLQTKAKSSDLSPIPLETMVRSMTIRITQAILCLLCLLSRNIEVEAGRQLSREEDLELEKQLKLMNKPAVKTIKTIYGDIYNCVDFYQQPAFDHPLLKNHTSEFKARPSFTPKESNTTYKDHSTIFNPRNIWLNKKGCPIGTVPIRKTTKDDLIRAKLAAEIYSSKFNPQSGETPGLHLAILRTQPDPIKKYYGGGMSPAIYNPPVQNSQSSYARMKIKNGADYIEAGWMVNPTIYKDNQTRSYIYTNAGASQCFNLYCSGFVHVSTVIPVDAVYVPVSEPGPEGKKYIDKFKIERDDIPGNWYLTIGFNDTIVGFWNYRIFKTGLNNFATYIDWGGQVYGPPNLPSPGMGSGEKFVQDMTYNAYCCQLTVANQTHSMDLEGVEEYVDVDAYSLRDYGNIGGFFRRYFLYGGSGGYIGN</sequence>
<feature type="domain" description="Neprosin PEP catalytic" evidence="1">
    <location>
        <begin position="459"/>
        <end position="706"/>
    </location>
</feature>
<name>A0AAV1SQK8_9ROSI</name>
<comment type="caution">
    <text evidence="2">The sequence shown here is derived from an EMBL/GenBank/DDBJ whole genome shotgun (WGS) entry which is preliminary data.</text>
</comment>
<gene>
    <name evidence="2" type="ORF">DCAF_LOCUS25590</name>
</gene>
<accession>A0AAV1SQK8</accession>
<dbReference type="Pfam" id="PF14365">
    <property type="entry name" value="Neprosin_AP"/>
    <property type="match status" value="1"/>
</dbReference>
<dbReference type="PROSITE" id="PS52045">
    <property type="entry name" value="NEPROSIN_PEP_CD"/>
    <property type="match status" value="1"/>
</dbReference>